<evidence type="ECO:0000256" key="4">
    <source>
        <dbReference type="ARBA" id="ARBA00022989"/>
    </source>
</evidence>
<dbReference type="AlphaFoldDB" id="A0A8T9BJI2"/>
<comment type="caution">
    <text evidence="6">The sequence shown here is derived from an EMBL/GenBank/DDBJ whole genome shotgun (WGS) entry which is preliminary data.</text>
</comment>
<dbReference type="InterPro" id="IPR011009">
    <property type="entry name" value="Kinase-like_dom_sf"/>
</dbReference>
<evidence type="ECO:0000256" key="1">
    <source>
        <dbReference type="ARBA" id="ARBA00004141"/>
    </source>
</evidence>
<protein>
    <recommendedName>
        <fullName evidence="8">Protein kinase domain-containing protein</fullName>
    </recommendedName>
</protein>
<evidence type="ECO:0000256" key="2">
    <source>
        <dbReference type="ARBA" id="ARBA00007262"/>
    </source>
</evidence>
<evidence type="ECO:0000256" key="5">
    <source>
        <dbReference type="ARBA" id="ARBA00023136"/>
    </source>
</evidence>
<dbReference type="SUPFAM" id="SSF56112">
    <property type="entry name" value="Protein kinase-like (PK-like)"/>
    <property type="match status" value="1"/>
</dbReference>
<keyword evidence="3" id="KW-0812">Transmembrane</keyword>
<evidence type="ECO:0000313" key="6">
    <source>
        <dbReference type="EMBL" id="TVY19935.1"/>
    </source>
</evidence>
<keyword evidence="4" id="KW-1133">Transmembrane helix</keyword>
<dbReference type="PANTHER" id="PTHR16932:SF18">
    <property type="entry name" value="INTERFERON, ALPHA-INDUCIBLE PROTEIN 27-LIKE 2"/>
    <property type="match status" value="1"/>
</dbReference>
<evidence type="ECO:0000313" key="7">
    <source>
        <dbReference type="Proteomes" id="UP000469559"/>
    </source>
</evidence>
<dbReference type="PANTHER" id="PTHR16932">
    <property type="entry name" value="INTERFERON ALPHA-INDUCIBLE PROTEIN 27"/>
    <property type="match status" value="1"/>
</dbReference>
<accession>A0A8T9BJI2</accession>
<dbReference type="Gene3D" id="6.10.110.10">
    <property type="match status" value="1"/>
</dbReference>
<dbReference type="Proteomes" id="UP000469559">
    <property type="component" value="Unassembled WGS sequence"/>
</dbReference>
<evidence type="ECO:0000256" key="3">
    <source>
        <dbReference type="ARBA" id="ARBA00022692"/>
    </source>
</evidence>
<keyword evidence="5" id="KW-0472">Membrane</keyword>
<dbReference type="EMBL" id="QGMF01000079">
    <property type="protein sequence ID" value="TVY19935.1"/>
    <property type="molecule type" value="Genomic_DNA"/>
</dbReference>
<organism evidence="6 7">
    <name type="scientific">Lachnellula arida</name>
    <dbReference type="NCBI Taxonomy" id="1316785"/>
    <lineage>
        <taxon>Eukaryota</taxon>
        <taxon>Fungi</taxon>
        <taxon>Dikarya</taxon>
        <taxon>Ascomycota</taxon>
        <taxon>Pezizomycotina</taxon>
        <taxon>Leotiomycetes</taxon>
        <taxon>Helotiales</taxon>
        <taxon>Lachnaceae</taxon>
        <taxon>Lachnellula</taxon>
    </lineage>
</organism>
<comment type="subcellular location">
    <subcellularLocation>
        <location evidence="1">Membrane</location>
        <topology evidence="1">Multi-pass membrane protein</topology>
    </subcellularLocation>
</comment>
<dbReference type="OrthoDB" id="1668230at2759"/>
<dbReference type="GO" id="GO:0016020">
    <property type="term" value="C:membrane"/>
    <property type="evidence" value="ECO:0007669"/>
    <property type="project" value="UniProtKB-SubCell"/>
</dbReference>
<dbReference type="InterPro" id="IPR038213">
    <property type="entry name" value="IFI6/IFI27-like_sf"/>
</dbReference>
<reference evidence="6 7" key="1">
    <citation type="submission" date="2018-05" db="EMBL/GenBank/DDBJ databases">
        <title>Whole genome sequencing for identification of molecular markers to develop diagnostic detection tools for the regulated plant pathogen Lachnellula willkommii.</title>
        <authorList>
            <person name="Giroux E."/>
            <person name="Bilodeau G."/>
        </authorList>
    </citation>
    <scope>NUCLEOTIDE SEQUENCE [LARGE SCALE GENOMIC DNA]</scope>
    <source>
        <strain evidence="6 7">CBS 203.66</strain>
    </source>
</reference>
<comment type="similarity">
    <text evidence="2">Belongs to the IFI6/IFI27 family.</text>
</comment>
<sequence length="380" mass="40570">MASNNARCRIRIQPSSDIKDHQIASEDDLDLVFVQPDHADSEKSALETLPLLEHTNGSEINTEIRLKWVKEVTEAFLGASKAVRSARVRDFDLILKPDGSIDSLVDDSSNTTDEKAQLRTYPARYQIPKSVIDKIGPIQEQIKRTELFALGCILYELISGNSLFAELDDETIQARYAKGEFPDDVWNLSKAVRILACWCPDIAKQLLGARENGNIRDKFVKYVQKHPVLFGFQVLGGVASIASLAALPVLGAIGFGTLGPAAGSAAAGWQASLGLVEAGSLFAWCQSAAMGGAAVGGILATGLGGAGVAIGASVAGALDVAAGEKQTPDLKVRFLTAWKLQTVDDAAKEEIMVVELDGKEEAKGAAKSDVKTKILRALRL</sequence>
<keyword evidence="7" id="KW-1185">Reference proteome</keyword>
<dbReference type="Gene3D" id="1.10.510.10">
    <property type="entry name" value="Transferase(Phosphotransferase) domain 1"/>
    <property type="match status" value="1"/>
</dbReference>
<evidence type="ECO:0008006" key="8">
    <source>
        <dbReference type="Google" id="ProtNLM"/>
    </source>
</evidence>
<gene>
    <name evidence="6" type="ORF">LARI1_G002658</name>
</gene>
<name>A0A8T9BJI2_9HELO</name>
<proteinExistence type="inferred from homology"/>
<dbReference type="InterPro" id="IPR009311">
    <property type="entry name" value="IFI6/IFI27-like"/>
</dbReference>